<organism evidence="16 17">
    <name type="scientific">Oceanispirochaeta crateris</name>
    <dbReference type="NCBI Taxonomy" id="2518645"/>
    <lineage>
        <taxon>Bacteria</taxon>
        <taxon>Pseudomonadati</taxon>
        <taxon>Spirochaetota</taxon>
        <taxon>Spirochaetia</taxon>
        <taxon>Spirochaetales</taxon>
        <taxon>Spirochaetaceae</taxon>
        <taxon>Oceanispirochaeta</taxon>
    </lineage>
</organism>
<comment type="miscellaneous">
    <text evidence="14">Reaction proceeds by a ping-pong mechanism involving intermediate methylation of a conserved cysteine residue.</text>
</comment>
<dbReference type="SUPFAM" id="SSF102114">
    <property type="entry name" value="Radical SAM enzymes"/>
    <property type="match status" value="1"/>
</dbReference>
<feature type="binding site" evidence="14">
    <location>
        <position position="117"/>
    </location>
    <ligand>
        <name>[4Fe-4S] cluster</name>
        <dbReference type="ChEBI" id="CHEBI:49883"/>
        <note>4Fe-4S-S-AdoMet</note>
    </ligand>
</feature>
<feature type="binding site" evidence="14">
    <location>
        <begin position="209"/>
        <end position="211"/>
    </location>
    <ligand>
        <name>S-adenosyl-L-methionine</name>
        <dbReference type="ChEBI" id="CHEBI:59789"/>
    </ligand>
</feature>
<dbReference type="KEGG" id="ock:EXM22_09045"/>
<dbReference type="PROSITE" id="PS51918">
    <property type="entry name" value="RADICAL_SAM"/>
    <property type="match status" value="1"/>
</dbReference>
<keyword evidence="9 14" id="KW-0819">tRNA processing</keyword>
<dbReference type="Pfam" id="PF21016">
    <property type="entry name" value="RlmN_N"/>
    <property type="match status" value="1"/>
</dbReference>
<dbReference type="Gene3D" id="3.20.20.70">
    <property type="entry name" value="Aldolase class I"/>
    <property type="match status" value="1"/>
</dbReference>
<evidence type="ECO:0000259" key="15">
    <source>
        <dbReference type="PROSITE" id="PS51918"/>
    </source>
</evidence>
<keyword evidence="5 14" id="KW-0698">rRNA processing</keyword>
<evidence type="ECO:0000256" key="9">
    <source>
        <dbReference type="ARBA" id="ARBA00022694"/>
    </source>
</evidence>
<dbReference type="Pfam" id="PF04055">
    <property type="entry name" value="Radical_SAM"/>
    <property type="match status" value="1"/>
</dbReference>
<evidence type="ECO:0000256" key="5">
    <source>
        <dbReference type="ARBA" id="ARBA00022552"/>
    </source>
</evidence>
<feature type="binding site" evidence="14">
    <location>
        <position position="110"/>
    </location>
    <ligand>
        <name>[4Fe-4S] cluster</name>
        <dbReference type="ChEBI" id="CHEBI:49883"/>
        <note>4Fe-4S-S-AdoMet</note>
    </ligand>
</feature>
<dbReference type="InterPro" id="IPR007197">
    <property type="entry name" value="rSAM"/>
</dbReference>
<name>A0A5C1QIY9_9SPIO</name>
<dbReference type="EC" id="2.1.1.192" evidence="14"/>
<feature type="binding site" evidence="14">
    <location>
        <position position="114"/>
    </location>
    <ligand>
        <name>[4Fe-4S] cluster</name>
        <dbReference type="ChEBI" id="CHEBI:49883"/>
        <note>4Fe-4S-S-AdoMet</note>
    </ligand>
</feature>
<keyword evidence="7 14" id="KW-0808">Transferase</keyword>
<comment type="catalytic activity">
    <reaction evidence="14">
        <text>adenosine(2503) in 23S rRNA + 2 reduced [2Fe-2S]-[ferredoxin] + 2 S-adenosyl-L-methionine = 2-methyladenosine(2503) in 23S rRNA + 5'-deoxyadenosine + L-methionine + 2 oxidized [2Fe-2S]-[ferredoxin] + S-adenosyl-L-homocysteine</text>
        <dbReference type="Rhea" id="RHEA:42916"/>
        <dbReference type="Rhea" id="RHEA-COMP:10000"/>
        <dbReference type="Rhea" id="RHEA-COMP:10001"/>
        <dbReference type="Rhea" id="RHEA-COMP:10152"/>
        <dbReference type="Rhea" id="RHEA-COMP:10282"/>
        <dbReference type="ChEBI" id="CHEBI:17319"/>
        <dbReference type="ChEBI" id="CHEBI:33737"/>
        <dbReference type="ChEBI" id="CHEBI:33738"/>
        <dbReference type="ChEBI" id="CHEBI:57844"/>
        <dbReference type="ChEBI" id="CHEBI:57856"/>
        <dbReference type="ChEBI" id="CHEBI:59789"/>
        <dbReference type="ChEBI" id="CHEBI:74411"/>
        <dbReference type="ChEBI" id="CHEBI:74497"/>
        <dbReference type="EC" id="2.1.1.192"/>
    </reaction>
</comment>
<dbReference type="SFLD" id="SFLDS00029">
    <property type="entry name" value="Radical_SAM"/>
    <property type="match status" value="1"/>
</dbReference>
<dbReference type="EMBL" id="CP036150">
    <property type="protein sequence ID" value="QEN08125.1"/>
    <property type="molecule type" value="Genomic_DNA"/>
</dbReference>
<dbReference type="Proteomes" id="UP000324209">
    <property type="component" value="Chromosome"/>
</dbReference>
<evidence type="ECO:0000256" key="12">
    <source>
        <dbReference type="ARBA" id="ARBA00023014"/>
    </source>
</evidence>
<dbReference type="GO" id="GO:0046872">
    <property type="term" value="F:metal ion binding"/>
    <property type="evidence" value="ECO:0007669"/>
    <property type="project" value="UniProtKB-KW"/>
</dbReference>
<keyword evidence="6 14" id="KW-0489">Methyltransferase</keyword>
<dbReference type="InterPro" id="IPR040072">
    <property type="entry name" value="Methyltransferase_A"/>
</dbReference>
<dbReference type="GO" id="GO:0005737">
    <property type="term" value="C:cytoplasm"/>
    <property type="evidence" value="ECO:0007669"/>
    <property type="project" value="UniProtKB-SubCell"/>
</dbReference>
<dbReference type="CDD" id="cd01335">
    <property type="entry name" value="Radical_SAM"/>
    <property type="match status" value="1"/>
</dbReference>
<keyword evidence="10 14" id="KW-0479">Metal-binding</keyword>
<comment type="subcellular location">
    <subcellularLocation>
        <location evidence="1 14">Cytoplasm</location>
    </subcellularLocation>
</comment>
<evidence type="ECO:0000313" key="17">
    <source>
        <dbReference type="Proteomes" id="UP000324209"/>
    </source>
</evidence>
<dbReference type="GO" id="GO:0070475">
    <property type="term" value="P:rRNA base methylation"/>
    <property type="evidence" value="ECO:0007669"/>
    <property type="project" value="UniProtKB-UniRule"/>
</dbReference>
<accession>A0A5C1QIY9</accession>
<reference evidence="16 17" key="1">
    <citation type="submission" date="2019-02" db="EMBL/GenBank/DDBJ databases">
        <title>Complete Genome Sequence and Methylome Analysis of free living Spirochaetas.</title>
        <authorList>
            <person name="Fomenkov A."/>
            <person name="Dubinina G."/>
            <person name="Leshcheva N."/>
            <person name="Mikheeva N."/>
            <person name="Grabovich M."/>
            <person name="Vincze T."/>
            <person name="Roberts R.J."/>
        </authorList>
    </citation>
    <scope>NUCLEOTIDE SEQUENCE [LARGE SCALE GENOMIC DNA]</scope>
    <source>
        <strain evidence="16 17">K2</strain>
    </source>
</reference>
<evidence type="ECO:0000256" key="2">
    <source>
        <dbReference type="ARBA" id="ARBA00007544"/>
    </source>
</evidence>
<comment type="caution">
    <text evidence="14">Lacks conserved residue(s) required for the propagation of feature annotation.</text>
</comment>
<evidence type="ECO:0000256" key="6">
    <source>
        <dbReference type="ARBA" id="ARBA00022603"/>
    </source>
</evidence>
<feature type="binding site" evidence="14">
    <location>
        <begin position="155"/>
        <end position="156"/>
    </location>
    <ligand>
        <name>S-adenosyl-L-methionine</name>
        <dbReference type="ChEBI" id="CHEBI:59789"/>
    </ligand>
</feature>
<protein>
    <recommendedName>
        <fullName evidence="14">Probable dual-specificity RNA methyltransferase RlmN</fullName>
        <ecNumber evidence="14">2.1.1.192</ecNumber>
    </recommendedName>
    <alternativeName>
        <fullName evidence="14">23S rRNA (adenine(2503)-C(2))-methyltransferase</fullName>
    </alternativeName>
    <alternativeName>
        <fullName evidence="14">23S rRNA m2A2503 methyltransferase</fullName>
    </alternativeName>
    <alternativeName>
        <fullName evidence="14">Ribosomal RNA large subunit methyltransferase N</fullName>
    </alternativeName>
    <alternativeName>
        <fullName evidence="14">tRNA (adenine(37)-C(2))-methyltransferase</fullName>
    </alternativeName>
    <alternativeName>
        <fullName evidence="14">tRNA m2A37 methyltransferase</fullName>
    </alternativeName>
</protein>
<dbReference type="RefSeq" id="WP_149486205.1">
    <property type="nucleotide sequence ID" value="NZ_CP036150.1"/>
</dbReference>
<comment type="catalytic activity">
    <reaction evidence="14">
        <text>adenosine(37) in tRNA + 2 reduced [2Fe-2S]-[ferredoxin] + 2 S-adenosyl-L-methionine = 2-methyladenosine(37) in tRNA + 5'-deoxyadenosine + L-methionine + 2 oxidized [2Fe-2S]-[ferredoxin] + S-adenosyl-L-homocysteine</text>
        <dbReference type="Rhea" id="RHEA:43332"/>
        <dbReference type="Rhea" id="RHEA-COMP:10000"/>
        <dbReference type="Rhea" id="RHEA-COMP:10001"/>
        <dbReference type="Rhea" id="RHEA-COMP:10162"/>
        <dbReference type="Rhea" id="RHEA-COMP:10485"/>
        <dbReference type="ChEBI" id="CHEBI:17319"/>
        <dbReference type="ChEBI" id="CHEBI:33737"/>
        <dbReference type="ChEBI" id="CHEBI:33738"/>
        <dbReference type="ChEBI" id="CHEBI:57844"/>
        <dbReference type="ChEBI" id="CHEBI:57856"/>
        <dbReference type="ChEBI" id="CHEBI:59789"/>
        <dbReference type="ChEBI" id="CHEBI:74411"/>
        <dbReference type="ChEBI" id="CHEBI:74497"/>
        <dbReference type="EC" id="2.1.1.192"/>
    </reaction>
</comment>
<keyword evidence="13 14" id="KW-1015">Disulfide bond</keyword>
<dbReference type="PANTHER" id="PTHR30544:SF5">
    <property type="entry name" value="RADICAL SAM CORE DOMAIN-CONTAINING PROTEIN"/>
    <property type="match status" value="1"/>
</dbReference>
<dbReference type="PIRSF" id="PIRSF006004">
    <property type="entry name" value="CHP00048"/>
    <property type="match status" value="1"/>
</dbReference>
<keyword evidence="12 14" id="KW-0411">Iron-sulfur</keyword>
<dbReference type="Gene3D" id="1.10.150.530">
    <property type="match status" value="1"/>
</dbReference>
<dbReference type="GO" id="GO:0000049">
    <property type="term" value="F:tRNA binding"/>
    <property type="evidence" value="ECO:0007669"/>
    <property type="project" value="UniProtKB-UniRule"/>
</dbReference>
<feature type="domain" description="Radical SAM core" evidence="15">
    <location>
        <begin position="96"/>
        <end position="323"/>
    </location>
</feature>
<dbReference type="InterPro" id="IPR004383">
    <property type="entry name" value="rRNA_lsu_MTrfase_RlmN/Cfr"/>
</dbReference>
<feature type="binding site" evidence="14">
    <location>
        <position position="285"/>
    </location>
    <ligand>
        <name>S-adenosyl-L-methionine</name>
        <dbReference type="ChEBI" id="CHEBI:59789"/>
    </ligand>
</feature>
<feature type="binding site" evidence="14">
    <location>
        <position position="187"/>
    </location>
    <ligand>
        <name>S-adenosyl-L-methionine</name>
        <dbReference type="ChEBI" id="CHEBI:59789"/>
    </ligand>
</feature>
<evidence type="ECO:0000256" key="8">
    <source>
        <dbReference type="ARBA" id="ARBA00022691"/>
    </source>
</evidence>
<dbReference type="GO" id="GO:0019843">
    <property type="term" value="F:rRNA binding"/>
    <property type="evidence" value="ECO:0007669"/>
    <property type="project" value="UniProtKB-UniRule"/>
</dbReference>
<dbReference type="GO" id="GO:0002935">
    <property type="term" value="F:tRNA (adenine(37)-C2)-methyltransferase activity"/>
    <property type="evidence" value="ECO:0007669"/>
    <property type="project" value="UniProtKB-UniRule"/>
</dbReference>
<dbReference type="AlphaFoldDB" id="A0A5C1QIY9"/>
<dbReference type="InterPro" id="IPR013785">
    <property type="entry name" value="Aldolase_TIM"/>
</dbReference>
<dbReference type="PANTHER" id="PTHR30544">
    <property type="entry name" value="23S RRNA METHYLTRANSFERASE"/>
    <property type="match status" value="1"/>
</dbReference>
<proteinExistence type="inferred from homology"/>
<keyword evidence="17" id="KW-1185">Reference proteome</keyword>
<comment type="similarity">
    <text evidence="2 14">Belongs to the radical SAM superfamily. RlmN family.</text>
</comment>
<keyword evidence="3 14" id="KW-0004">4Fe-4S</keyword>
<dbReference type="GO" id="GO:0030488">
    <property type="term" value="P:tRNA methylation"/>
    <property type="evidence" value="ECO:0007669"/>
    <property type="project" value="UniProtKB-UniRule"/>
</dbReference>
<keyword evidence="11 14" id="KW-0408">Iron</keyword>
<feature type="active site" description="Proton acceptor" evidence="14">
    <location>
        <position position="90"/>
    </location>
</feature>
<keyword evidence="4 14" id="KW-0963">Cytoplasm</keyword>
<dbReference type="OrthoDB" id="9793973at2"/>
<dbReference type="InterPro" id="IPR027492">
    <property type="entry name" value="RNA_MTrfase_RlmN"/>
</dbReference>
<evidence type="ECO:0000256" key="13">
    <source>
        <dbReference type="ARBA" id="ARBA00023157"/>
    </source>
</evidence>
<dbReference type="SFLD" id="SFLDF00275">
    <property type="entry name" value="adenosine_C2_methyltransferase"/>
    <property type="match status" value="1"/>
</dbReference>
<evidence type="ECO:0000256" key="14">
    <source>
        <dbReference type="HAMAP-Rule" id="MF_01849"/>
    </source>
</evidence>
<keyword evidence="8 14" id="KW-0949">S-adenosyl-L-methionine</keyword>
<dbReference type="GO" id="GO:0051539">
    <property type="term" value="F:4 iron, 4 sulfur cluster binding"/>
    <property type="evidence" value="ECO:0007669"/>
    <property type="project" value="UniProtKB-UniRule"/>
</dbReference>
<evidence type="ECO:0000256" key="1">
    <source>
        <dbReference type="ARBA" id="ARBA00004496"/>
    </source>
</evidence>
<evidence type="ECO:0000313" key="16">
    <source>
        <dbReference type="EMBL" id="QEN08125.1"/>
    </source>
</evidence>
<evidence type="ECO:0000256" key="3">
    <source>
        <dbReference type="ARBA" id="ARBA00022485"/>
    </source>
</evidence>
<comment type="cofactor">
    <cofactor evidence="14">
        <name>[4Fe-4S] cluster</name>
        <dbReference type="ChEBI" id="CHEBI:49883"/>
    </cofactor>
    <text evidence="14">Binds 1 [4Fe-4S] cluster. The cluster is coordinated with 3 cysteines and an exchangeable S-adenosyl-L-methionine.</text>
</comment>
<feature type="active site" description="S-methylcysteine intermediate" evidence="14">
    <location>
        <position position="328"/>
    </location>
</feature>
<dbReference type="SFLD" id="SFLDG01062">
    <property type="entry name" value="methyltransferase_(Class_A)"/>
    <property type="match status" value="1"/>
</dbReference>
<dbReference type="NCBIfam" id="TIGR00048">
    <property type="entry name" value="rRNA_mod_RlmN"/>
    <property type="match status" value="1"/>
</dbReference>
<comment type="function">
    <text evidence="14">Specifically methylates position 2 of adenine 2503 in 23S rRNA and position 2 of adenine 37 in tRNAs.</text>
</comment>
<evidence type="ECO:0000256" key="7">
    <source>
        <dbReference type="ARBA" id="ARBA00022679"/>
    </source>
</evidence>
<evidence type="ECO:0000256" key="11">
    <source>
        <dbReference type="ARBA" id="ARBA00023004"/>
    </source>
</evidence>
<dbReference type="InterPro" id="IPR048641">
    <property type="entry name" value="RlmN_N"/>
</dbReference>
<dbReference type="GO" id="GO:0070040">
    <property type="term" value="F:rRNA (adenine(2503)-C2-)-methyltransferase activity"/>
    <property type="evidence" value="ECO:0007669"/>
    <property type="project" value="UniProtKB-UniRule"/>
</dbReference>
<evidence type="ECO:0000256" key="10">
    <source>
        <dbReference type="ARBA" id="ARBA00022723"/>
    </source>
</evidence>
<gene>
    <name evidence="14 16" type="primary">rlmN</name>
    <name evidence="16" type="ORF">EXM22_09045</name>
</gene>
<dbReference type="HAMAP" id="MF_01849">
    <property type="entry name" value="RNA_methyltr_RlmN"/>
    <property type="match status" value="1"/>
</dbReference>
<dbReference type="InterPro" id="IPR058240">
    <property type="entry name" value="rSAM_sf"/>
</dbReference>
<evidence type="ECO:0000256" key="4">
    <source>
        <dbReference type="ARBA" id="ARBA00022490"/>
    </source>
</evidence>
<sequence>MDALFGKTLSQLQDLAVSQGLKPFVGKQIANWLYQQKITSIDEMTNLSLEARQGLKEKYQLGLMAHQKVDVSVDGTKKYLYHIKGHQYVEAAYIPDGDRATLCVSSQVGCKMGCLFCMTGKQGFQYHLSAGEILNQFHSLPEVKNITNIVYMGMGEPLDNLDSVLDSLEILTSSWGYGMSSKRITLSTIGIIPGMKKFLDTTGVHLAISIHSPYEEERKSLMPIQQVYPIADIIELLKGYDWSGQRRLSFEYICFDGVNDSEDHARALARLLGGIKARVNLIHFHPIPDSPLTGSSRSRMETFQTILKGKGYYTTIRKSRGEDIFAACGLLSTKEKLAQESKDY</sequence>